<evidence type="ECO:0000313" key="3">
    <source>
        <dbReference type="Proteomes" id="UP001152622"/>
    </source>
</evidence>
<reference evidence="2" key="1">
    <citation type="journal article" date="2023" name="Science">
        <title>Genome structures resolve the early diversification of teleost fishes.</title>
        <authorList>
            <person name="Parey E."/>
            <person name="Louis A."/>
            <person name="Montfort J."/>
            <person name="Bouchez O."/>
            <person name="Roques C."/>
            <person name="Iampietro C."/>
            <person name="Lluch J."/>
            <person name="Castinel A."/>
            <person name="Donnadieu C."/>
            <person name="Desvignes T."/>
            <person name="Floi Bucao C."/>
            <person name="Jouanno E."/>
            <person name="Wen M."/>
            <person name="Mejri S."/>
            <person name="Dirks R."/>
            <person name="Jansen H."/>
            <person name="Henkel C."/>
            <person name="Chen W.J."/>
            <person name="Zahm M."/>
            <person name="Cabau C."/>
            <person name="Klopp C."/>
            <person name="Thompson A.W."/>
            <person name="Robinson-Rechavi M."/>
            <person name="Braasch I."/>
            <person name="Lecointre G."/>
            <person name="Bobe J."/>
            <person name="Postlethwait J.H."/>
            <person name="Berthelot C."/>
            <person name="Roest Crollius H."/>
            <person name="Guiguen Y."/>
        </authorList>
    </citation>
    <scope>NUCLEOTIDE SEQUENCE</scope>
    <source>
        <strain evidence="2">WJC10195</strain>
    </source>
</reference>
<organism evidence="2 3">
    <name type="scientific">Synaphobranchus kaupii</name>
    <name type="common">Kaup's arrowtooth eel</name>
    <dbReference type="NCBI Taxonomy" id="118154"/>
    <lineage>
        <taxon>Eukaryota</taxon>
        <taxon>Metazoa</taxon>
        <taxon>Chordata</taxon>
        <taxon>Craniata</taxon>
        <taxon>Vertebrata</taxon>
        <taxon>Euteleostomi</taxon>
        <taxon>Actinopterygii</taxon>
        <taxon>Neopterygii</taxon>
        <taxon>Teleostei</taxon>
        <taxon>Anguilliformes</taxon>
        <taxon>Synaphobranchidae</taxon>
        <taxon>Synaphobranchus</taxon>
    </lineage>
</organism>
<name>A0A9Q1IG50_SYNKA</name>
<feature type="region of interest" description="Disordered" evidence="1">
    <location>
        <begin position="1"/>
        <end position="29"/>
    </location>
</feature>
<dbReference type="AlphaFoldDB" id="A0A9Q1IG50"/>
<accession>A0A9Q1IG50</accession>
<evidence type="ECO:0000256" key="1">
    <source>
        <dbReference type="SAM" id="MobiDB-lite"/>
    </source>
</evidence>
<keyword evidence="3" id="KW-1185">Reference proteome</keyword>
<gene>
    <name evidence="2" type="ORF">SKAU_G00374580</name>
</gene>
<dbReference type="Proteomes" id="UP001152622">
    <property type="component" value="Chromosome 18"/>
</dbReference>
<comment type="caution">
    <text evidence="2">The sequence shown here is derived from an EMBL/GenBank/DDBJ whole genome shotgun (WGS) entry which is preliminary data.</text>
</comment>
<evidence type="ECO:0000313" key="2">
    <source>
        <dbReference type="EMBL" id="KAJ8338492.1"/>
    </source>
</evidence>
<dbReference type="EMBL" id="JAINUF010000018">
    <property type="protein sequence ID" value="KAJ8338492.1"/>
    <property type="molecule type" value="Genomic_DNA"/>
</dbReference>
<proteinExistence type="predicted"/>
<protein>
    <submittedName>
        <fullName evidence="2">Uncharacterized protein</fullName>
    </submittedName>
</protein>
<sequence>MNGWKQFSTVVEEKRQDPPPSNTKPPQMFGEMFEHGIPPHLNNINNGNQVNSSDVVTALMNGLKTGRDALSDGRFTSAAKRMFFKAVSWQQSRVEENSFCRRCRVKRLSFQRVERYQRLDLTAVPAPNSIILLRDLSFAPCCSDGDGTVALS</sequence>